<proteinExistence type="predicted"/>
<feature type="region of interest" description="Disordered" evidence="1">
    <location>
        <begin position="770"/>
        <end position="819"/>
    </location>
</feature>
<dbReference type="EMBL" id="CT867993">
    <property type="protein sequence ID" value="CAK57635.1"/>
    <property type="molecule type" value="Genomic_DNA"/>
</dbReference>
<dbReference type="HOGENOM" id="CLU_344344_0_0_1"/>
<dbReference type="InterPro" id="IPR051413">
    <property type="entry name" value="K/Na_HCN_channel"/>
</dbReference>
<dbReference type="AlphaFoldDB" id="A0BGG8"/>
<organism evidence="3 4">
    <name type="scientific">Paramecium tetraurelia</name>
    <dbReference type="NCBI Taxonomy" id="5888"/>
    <lineage>
        <taxon>Eukaryota</taxon>
        <taxon>Sar</taxon>
        <taxon>Alveolata</taxon>
        <taxon>Ciliophora</taxon>
        <taxon>Intramacronucleata</taxon>
        <taxon>Oligohymenophorea</taxon>
        <taxon>Peniculida</taxon>
        <taxon>Parameciidae</taxon>
        <taxon>Paramecium</taxon>
    </lineage>
</organism>
<dbReference type="GO" id="GO:0003254">
    <property type="term" value="P:regulation of membrane depolarization"/>
    <property type="evidence" value="ECO:0000318"/>
    <property type="project" value="GO_Central"/>
</dbReference>
<dbReference type="SUPFAM" id="SSF51206">
    <property type="entry name" value="cAMP-binding domain-like"/>
    <property type="match status" value="1"/>
</dbReference>
<keyword evidence="4" id="KW-1185">Reference proteome</keyword>
<feature type="transmembrane region" description="Helical" evidence="2">
    <location>
        <begin position="295"/>
        <end position="326"/>
    </location>
</feature>
<dbReference type="eggNOG" id="ENOG502SXR3">
    <property type="taxonomic scope" value="Eukaryota"/>
</dbReference>
<dbReference type="GO" id="GO:0071805">
    <property type="term" value="P:potassium ion transmembrane transport"/>
    <property type="evidence" value="ECO:0000318"/>
    <property type="project" value="GO_Central"/>
</dbReference>
<evidence type="ECO:0000313" key="4">
    <source>
        <dbReference type="Proteomes" id="UP000000600"/>
    </source>
</evidence>
<dbReference type="PANTHER" id="PTHR45689:SF5">
    <property type="entry name" value="I[[H]] CHANNEL, ISOFORM E"/>
    <property type="match status" value="1"/>
</dbReference>
<dbReference type="Proteomes" id="UP000000600">
    <property type="component" value="Unassembled WGS sequence"/>
</dbReference>
<dbReference type="STRING" id="5888.A0BGG8"/>
<dbReference type="PANTHER" id="PTHR45689">
    <property type="entry name" value="I[[H]] CHANNEL, ISOFORM E"/>
    <property type="match status" value="1"/>
</dbReference>
<feature type="transmembrane region" description="Helical" evidence="2">
    <location>
        <begin position="217"/>
        <end position="235"/>
    </location>
</feature>
<keyword evidence="2" id="KW-1133">Transmembrane helix</keyword>
<accession>A0BGG8</accession>
<keyword evidence="2" id="KW-0472">Membrane</keyword>
<dbReference type="InParanoid" id="A0BGG8"/>
<dbReference type="InterPro" id="IPR014710">
    <property type="entry name" value="RmlC-like_jellyroll"/>
</dbReference>
<dbReference type="OrthoDB" id="293215at2759"/>
<dbReference type="OMA" id="FTKCKHV"/>
<gene>
    <name evidence="3" type="ORF">GSPATT00028670001</name>
</gene>
<feature type="transmembrane region" description="Helical" evidence="2">
    <location>
        <begin position="397"/>
        <end position="418"/>
    </location>
</feature>
<evidence type="ECO:0000313" key="3">
    <source>
        <dbReference type="EMBL" id="CAK57635.1"/>
    </source>
</evidence>
<dbReference type="GeneID" id="5010817"/>
<dbReference type="GO" id="GO:0098855">
    <property type="term" value="C:HCN channel complex"/>
    <property type="evidence" value="ECO:0000318"/>
    <property type="project" value="GO_Central"/>
</dbReference>
<dbReference type="InterPro" id="IPR018490">
    <property type="entry name" value="cNMP-bd_dom_sf"/>
</dbReference>
<feature type="transmembrane region" description="Helical" evidence="2">
    <location>
        <begin position="255"/>
        <end position="275"/>
    </location>
</feature>
<evidence type="ECO:0000256" key="1">
    <source>
        <dbReference type="SAM" id="MobiDB-lite"/>
    </source>
</evidence>
<protein>
    <recommendedName>
        <fullName evidence="5">Cyclic nucleotide-binding domain-containing protein</fullName>
    </recommendedName>
</protein>
<dbReference type="RefSeq" id="XP_001425033.1">
    <property type="nucleotide sequence ID" value="XM_001424996.1"/>
</dbReference>
<name>A0BGG8_PARTE</name>
<keyword evidence="2" id="KW-0812">Transmembrane</keyword>
<dbReference type="KEGG" id="ptm:GSPATT00028670001"/>
<evidence type="ECO:0000256" key="2">
    <source>
        <dbReference type="SAM" id="Phobius"/>
    </source>
</evidence>
<evidence type="ECO:0008006" key="5">
    <source>
        <dbReference type="Google" id="ProtNLM"/>
    </source>
</evidence>
<feature type="compositionally biased region" description="Polar residues" evidence="1">
    <location>
        <begin position="791"/>
        <end position="815"/>
    </location>
</feature>
<feature type="transmembrane region" description="Helical" evidence="2">
    <location>
        <begin position="338"/>
        <end position="356"/>
    </location>
</feature>
<dbReference type="Gene3D" id="2.60.120.10">
    <property type="entry name" value="Jelly Rolls"/>
    <property type="match status" value="1"/>
</dbReference>
<dbReference type="GO" id="GO:0035725">
    <property type="term" value="P:sodium ion transmembrane transport"/>
    <property type="evidence" value="ECO:0000318"/>
    <property type="project" value="GO_Central"/>
</dbReference>
<reference evidence="3 4" key="1">
    <citation type="journal article" date="2006" name="Nature">
        <title>Global trends of whole-genome duplications revealed by the ciliate Paramecium tetraurelia.</title>
        <authorList>
            <consortium name="Genoscope"/>
            <person name="Aury J.-M."/>
            <person name="Jaillon O."/>
            <person name="Duret L."/>
            <person name="Noel B."/>
            <person name="Jubin C."/>
            <person name="Porcel B.M."/>
            <person name="Segurens B."/>
            <person name="Daubin V."/>
            <person name="Anthouard V."/>
            <person name="Aiach N."/>
            <person name="Arnaiz O."/>
            <person name="Billaut A."/>
            <person name="Beisson J."/>
            <person name="Blanc I."/>
            <person name="Bouhouche K."/>
            <person name="Camara F."/>
            <person name="Duharcourt S."/>
            <person name="Guigo R."/>
            <person name="Gogendeau D."/>
            <person name="Katinka M."/>
            <person name="Keller A.-M."/>
            <person name="Kissmehl R."/>
            <person name="Klotz C."/>
            <person name="Koll F."/>
            <person name="Le Moue A."/>
            <person name="Lepere C."/>
            <person name="Malinsky S."/>
            <person name="Nowacki M."/>
            <person name="Nowak J.K."/>
            <person name="Plattner H."/>
            <person name="Poulain J."/>
            <person name="Ruiz F."/>
            <person name="Serrano V."/>
            <person name="Zagulski M."/>
            <person name="Dessen P."/>
            <person name="Betermier M."/>
            <person name="Weissenbach J."/>
            <person name="Scarpelli C."/>
            <person name="Schachter V."/>
            <person name="Sperling L."/>
            <person name="Meyer E."/>
            <person name="Cohen J."/>
            <person name="Wincker P."/>
        </authorList>
    </citation>
    <scope>NUCLEOTIDE SEQUENCE [LARGE SCALE GENOMIC DNA]</scope>
    <source>
        <strain evidence="3 4">Stock d4-2</strain>
    </source>
</reference>
<sequence length="857" mass="100553">MFNQQYSLDQSNSQHSSQQSQTFLAVPRLIQQEIQAYQAGVQKHVNFEDPNQLQKSEHKESLEEGEIFGSRLSMEKREFNKIDEVEENYKSLKLFQIEMQNINGRKLISKNSRKFSDQSDMGLRKHSEQLRKASSSYFPNPSPKFKVQGSPLLPKGDSFSIPKWPKRWFYIIKFLSKIMCVQPNILKQSHLMLIDDKAHIIAQNCLIFNPYSPKVLWTRYFMLIMYMSGFLIILWEFAFKETQELFLAFCNQYQLIEVALSILESLSNYFIGVYIDEMYTENRWSIAQQYLYQDIVYLISCLLTFFASDYFSNIYTQSLIVLFVLLRVQRLYMINSQVTYCFIPILLMHTSSTLYSRLAQDYNISMYISSFQWTIFQLTNSGNPYDRQMEINGDAKIPLRVLSIVVTVIGYLVTIYLIKQFLYYKPQQKYKISAQLSQNLQRYQNRNKLEPIDLSGLRPDLQYQIRQELFMPLLESLPFTRGFLQDLTQKLKTQTYSNGTILHQQYQVMDKLFFLMKGNFAQCIGNKVLTTNIFPIQYFYRQLQCPLTLRCLSESLVAHVDIDDFLQLIKMHGQDFQKFCMLRDYFKEVCPCCGYRNHTFTKCKHVFYVPNFKELILIHNTSEPNDRVNYYRDNGRNRINALQNKNLICITAISFAITNKISSETDLTNEVMGRLQGSTNNFEDSILNDFQDEKSSRYSLYQKHGTVEVPKTINSPQNTFSSQTHQQNSMPPIKLEEKESSYNSRKFVHKHVDYSHTQNSIKVNLVKSTNSNELQVKRTPKNRQTSSSSSLNKKMQSTSIMQQPKSQTGSIIPQQEENEDNLDQVCSYEYYYPSYNIENIANALNHKLMNKSMSFVN</sequence>
<dbReference type="GO" id="GO:0005249">
    <property type="term" value="F:voltage-gated potassium channel activity"/>
    <property type="evidence" value="ECO:0000318"/>
    <property type="project" value="GO_Central"/>
</dbReference>